<evidence type="ECO:0000256" key="7">
    <source>
        <dbReference type="SAM" id="Phobius"/>
    </source>
</evidence>
<keyword evidence="5 7" id="KW-0472">Membrane</keyword>
<reference evidence="10 12" key="2">
    <citation type="submission" date="2017-02" db="EMBL/GenBank/DDBJ databases">
        <title>Amycolatopsis azurea DSM 43854 draft genome.</title>
        <authorList>
            <person name="Mayilraj S."/>
        </authorList>
    </citation>
    <scope>NUCLEOTIDE SEQUENCE [LARGE SCALE GENOMIC DNA]</scope>
    <source>
        <strain evidence="10 12">DSM 43854</strain>
    </source>
</reference>
<dbReference type="PATRIC" id="fig|1238180.3.peg.4970"/>
<name>M2PLD8_9PSEU</name>
<keyword evidence="2" id="KW-1003">Cell membrane</keyword>
<evidence type="ECO:0000313" key="11">
    <source>
        <dbReference type="Proteomes" id="UP000014137"/>
    </source>
</evidence>
<evidence type="ECO:0000256" key="5">
    <source>
        <dbReference type="ARBA" id="ARBA00023136"/>
    </source>
</evidence>
<feature type="transmembrane region" description="Helical" evidence="7">
    <location>
        <begin position="89"/>
        <end position="110"/>
    </location>
</feature>
<organism evidence="9 11">
    <name type="scientific">Amycolatopsis azurea DSM 43854</name>
    <dbReference type="NCBI Taxonomy" id="1238180"/>
    <lineage>
        <taxon>Bacteria</taxon>
        <taxon>Bacillati</taxon>
        <taxon>Actinomycetota</taxon>
        <taxon>Actinomycetes</taxon>
        <taxon>Pseudonocardiales</taxon>
        <taxon>Pseudonocardiaceae</taxon>
        <taxon>Amycolatopsis</taxon>
    </lineage>
</organism>
<evidence type="ECO:0000256" key="6">
    <source>
        <dbReference type="SAM" id="MobiDB-lite"/>
    </source>
</evidence>
<evidence type="ECO:0000256" key="2">
    <source>
        <dbReference type="ARBA" id="ARBA00022475"/>
    </source>
</evidence>
<evidence type="ECO:0000259" key="8">
    <source>
        <dbReference type="PROSITE" id="PS50850"/>
    </source>
</evidence>
<dbReference type="AlphaFoldDB" id="M2PLD8"/>
<dbReference type="PANTHER" id="PTHR23513:SF11">
    <property type="entry name" value="STAPHYLOFERRIN A TRANSPORTER"/>
    <property type="match status" value="1"/>
</dbReference>
<dbReference type="EMBL" id="ANMG01000049">
    <property type="protein sequence ID" value="EMD25318.1"/>
    <property type="molecule type" value="Genomic_DNA"/>
</dbReference>
<feature type="transmembrane region" description="Helical" evidence="7">
    <location>
        <begin position="61"/>
        <end position="82"/>
    </location>
</feature>
<feature type="transmembrane region" description="Helical" evidence="7">
    <location>
        <begin position="300"/>
        <end position="318"/>
    </location>
</feature>
<feature type="transmembrane region" description="Helical" evidence="7">
    <location>
        <begin position="155"/>
        <end position="175"/>
    </location>
</feature>
<keyword evidence="12" id="KW-1185">Reference proteome</keyword>
<evidence type="ECO:0000313" key="12">
    <source>
        <dbReference type="Proteomes" id="UP000188551"/>
    </source>
</evidence>
<feature type="transmembrane region" description="Helical" evidence="7">
    <location>
        <begin position="271"/>
        <end position="293"/>
    </location>
</feature>
<sequence length="448" mass="47446">MEFTGEEIMTETAAPAVPEPWRRNVALFLTGQTVSLFGSMIVQFAVMWYVTLETQSGLAVALYAIAGFAPQGVVSIFGGVLADRINRRWLVMAADAGIAAATLMLALLMMNGITDLWLILLAVGVRSLGAGVQTPSVQAMIPQIVPPDQLMRVNGVFQTIQSIMALAAPAAAAAIYAGAGIVPVFFLDVVTAVIGIGFLARVSVPTLTRVAQATTSYRQDLVEGMRYIWSRGIVRWLMGVFAIMFVLTGAPGFITPLLIARSFGSEKWMLAVLQIAFTVGMMLGGVLVATILAKRSRIGLILFATFGFAIFIMLLGVAPNLWGFYGFMFTIGLLVPLFSTPFTTLIQETVEPEKYGRVFSHVAIVMALGNPIGMAVFGPLADVISVENLFIATGAVGVAVMTIAIMLPSGRAAVAAARAPSPGSDDNGTPKDPESGPEEPVGTHTALR</sequence>
<dbReference type="GO" id="GO:0022857">
    <property type="term" value="F:transmembrane transporter activity"/>
    <property type="evidence" value="ECO:0007669"/>
    <property type="project" value="InterPro"/>
</dbReference>
<dbReference type="Gene3D" id="1.20.1250.20">
    <property type="entry name" value="MFS general substrate transporter like domains"/>
    <property type="match status" value="1"/>
</dbReference>
<evidence type="ECO:0000256" key="1">
    <source>
        <dbReference type="ARBA" id="ARBA00004651"/>
    </source>
</evidence>
<accession>M2PLD8</accession>
<dbReference type="PROSITE" id="PS50850">
    <property type="entry name" value="MFS"/>
    <property type="match status" value="1"/>
</dbReference>
<dbReference type="EMBL" id="MUXN01000025">
    <property type="protein sequence ID" value="OOC02292.1"/>
    <property type="molecule type" value="Genomic_DNA"/>
</dbReference>
<proteinExistence type="predicted"/>
<evidence type="ECO:0000256" key="4">
    <source>
        <dbReference type="ARBA" id="ARBA00022989"/>
    </source>
</evidence>
<dbReference type="Proteomes" id="UP000014137">
    <property type="component" value="Unassembled WGS sequence"/>
</dbReference>
<dbReference type="RefSeq" id="WP_005160895.1">
    <property type="nucleotide sequence ID" value="NZ_MUXN01000025.1"/>
</dbReference>
<dbReference type="CDD" id="cd06173">
    <property type="entry name" value="MFS_MefA_like"/>
    <property type="match status" value="1"/>
</dbReference>
<dbReference type="InterPro" id="IPR020846">
    <property type="entry name" value="MFS_dom"/>
</dbReference>
<dbReference type="Proteomes" id="UP000188551">
    <property type="component" value="Unassembled WGS sequence"/>
</dbReference>
<feature type="domain" description="Major facilitator superfamily (MFS) profile" evidence="8">
    <location>
        <begin position="24"/>
        <end position="411"/>
    </location>
</feature>
<dbReference type="InterPro" id="IPR011701">
    <property type="entry name" value="MFS"/>
</dbReference>
<evidence type="ECO:0000256" key="3">
    <source>
        <dbReference type="ARBA" id="ARBA00022692"/>
    </source>
</evidence>
<dbReference type="PANTHER" id="PTHR23513">
    <property type="entry name" value="INTEGRAL MEMBRANE EFFLUX PROTEIN-RELATED"/>
    <property type="match status" value="1"/>
</dbReference>
<evidence type="ECO:0000313" key="10">
    <source>
        <dbReference type="EMBL" id="OOC02292.1"/>
    </source>
</evidence>
<feature type="transmembrane region" description="Helical" evidence="7">
    <location>
        <begin position="389"/>
        <end position="408"/>
    </location>
</feature>
<keyword evidence="4 7" id="KW-1133">Transmembrane helix</keyword>
<dbReference type="GO" id="GO:0005886">
    <property type="term" value="C:plasma membrane"/>
    <property type="evidence" value="ECO:0007669"/>
    <property type="project" value="UniProtKB-SubCell"/>
</dbReference>
<feature type="transmembrane region" description="Helical" evidence="7">
    <location>
        <begin position="25"/>
        <end position="49"/>
    </location>
</feature>
<dbReference type="SUPFAM" id="SSF103473">
    <property type="entry name" value="MFS general substrate transporter"/>
    <property type="match status" value="1"/>
</dbReference>
<feature type="region of interest" description="Disordered" evidence="6">
    <location>
        <begin position="417"/>
        <end position="448"/>
    </location>
</feature>
<comment type="subcellular location">
    <subcellularLocation>
        <location evidence="1">Cell membrane</location>
        <topology evidence="1">Multi-pass membrane protein</topology>
    </subcellularLocation>
</comment>
<evidence type="ECO:0000313" key="9">
    <source>
        <dbReference type="EMBL" id="EMD25318.1"/>
    </source>
</evidence>
<reference evidence="9 11" key="1">
    <citation type="submission" date="2012-10" db="EMBL/GenBank/DDBJ databases">
        <title>Genome assembly of Amycolatopsis azurea DSM 43854.</title>
        <authorList>
            <person name="Khatri I."/>
            <person name="Kaur I."/>
            <person name="Subramanian S."/>
            <person name="Mayilraj S."/>
        </authorList>
    </citation>
    <scope>NUCLEOTIDE SEQUENCE [LARGE SCALE GENOMIC DNA]</scope>
    <source>
        <strain evidence="9 11">DSM 43854</strain>
    </source>
</reference>
<gene>
    <name evidence="10" type="ORF">B0293_33200</name>
    <name evidence="9" type="ORF">C791_4927</name>
</gene>
<dbReference type="Pfam" id="PF07690">
    <property type="entry name" value="MFS_1"/>
    <property type="match status" value="1"/>
</dbReference>
<keyword evidence="3 7" id="KW-0812">Transmembrane</keyword>
<feature type="transmembrane region" description="Helical" evidence="7">
    <location>
        <begin position="116"/>
        <end position="134"/>
    </location>
</feature>
<dbReference type="InterPro" id="IPR036259">
    <property type="entry name" value="MFS_trans_sf"/>
</dbReference>
<feature type="transmembrane region" description="Helical" evidence="7">
    <location>
        <begin position="181"/>
        <end position="200"/>
    </location>
</feature>
<feature type="transmembrane region" description="Helical" evidence="7">
    <location>
        <begin position="358"/>
        <end position="377"/>
    </location>
</feature>
<comment type="caution">
    <text evidence="9">The sequence shown here is derived from an EMBL/GenBank/DDBJ whole genome shotgun (WGS) entry which is preliminary data.</text>
</comment>
<feature type="transmembrane region" description="Helical" evidence="7">
    <location>
        <begin position="236"/>
        <end position="259"/>
    </location>
</feature>
<protein>
    <submittedName>
        <fullName evidence="10">MFS transporter</fullName>
    </submittedName>
    <submittedName>
        <fullName evidence="9">Macrolide-efflux protein</fullName>
    </submittedName>
</protein>
<feature type="transmembrane region" description="Helical" evidence="7">
    <location>
        <begin position="324"/>
        <end position="346"/>
    </location>
</feature>